<sequence length="106" mass="12151">MICCNSVYRSKLKIARCGKVATSSGCRARKQLLNENNGDGLAATKQIKEYCQRSTDSLRTPEYVRRVRGMALAWHDMMEENRANSESDILPVSERRLIPRKQVMPY</sequence>
<reference evidence="1 3" key="1">
    <citation type="submission" date="2019-07" db="EMBL/GenBank/DDBJ databases">
        <authorList>
            <person name="Jastrzebski P J."/>
            <person name="Paukszto L."/>
            <person name="Jastrzebski P J."/>
        </authorList>
    </citation>
    <scope>NUCLEOTIDE SEQUENCE [LARGE SCALE GENOMIC DNA]</scope>
    <source>
        <strain evidence="1 3">WMS-il1</strain>
    </source>
</reference>
<protein>
    <submittedName>
        <fullName evidence="1">Uncharacterized protein</fullName>
    </submittedName>
</protein>
<dbReference type="EMBL" id="CABIJS010000463">
    <property type="protein sequence ID" value="VUZ52076.1"/>
    <property type="molecule type" value="Genomic_DNA"/>
</dbReference>
<dbReference type="EMBL" id="CABIJS010000233">
    <property type="protein sequence ID" value="VUZ47266.1"/>
    <property type="molecule type" value="Genomic_DNA"/>
</dbReference>
<dbReference type="Proteomes" id="UP000321570">
    <property type="component" value="Unassembled WGS sequence"/>
</dbReference>
<organism evidence="1 3">
    <name type="scientific">Hymenolepis diminuta</name>
    <name type="common">Rat tapeworm</name>
    <dbReference type="NCBI Taxonomy" id="6216"/>
    <lineage>
        <taxon>Eukaryota</taxon>
        <taxon>Metazoa</taxon>
        <taxon>Spiralia</taxon>
        <taxon>Lophotrochozoa</taxon>
        <taxon>Platyhelminthes</taxon>
        <taxon>Cestoda</taxon>
        <taxon>Eucestoda</taxon>
        <taxon>Cyclophyllidea</taxon>
        <taxon>Hymenolepididae</taxon>
        <taxon>Hymenolepis</taxon>
    </lineage>
</organism>
<evidence type="ECO:0000313" key="2">
    <source>
        <dbReference type="EMBL" id="VUZ52076.1"/>
    </source>
</evidence>
<name>A0A564YJ86_HYMDI</name>
<gene>
    <name evidence="2" type="ORF">WMSIL1_LOCUS10647</name>
    <name evidence="1" type="ORF">WMSIL1_LOCUS6939</name>
</gene>
<accession>A0A564YJ86</accession>
<evidence type="ECO:0000313" key="3">
    <source>
        <dbReference type="Proteomes" id="UP000321570"/>
    </source>
</evidence>
<evidence type="ECO:0000313" key="1">
    <source>
        <dbReference type="EMBL" id="VUZ47266.1"/>
    </source>
</evidence>
<dbReference type="AlphaFoldDB" id="A0A564YJ86"/>
<proteinExistence type="predicted"/>
<keyword evidence="3" id="KW-1185">Reference proteome</keyword>